<protein>
    <recommendedName>
        <fullName evidence="5">ABC transporter substrate-binding protein</fullName>
    </recommendedName>
</protein>
<comment type="caution">
    <text evidence="3">The sequence shown here is derived from an EMBL/GenBank/DDBJ whole genome shotgun (WGS) entry which is preliminary data.</text>
</comment>
<dbReference type="PANTHER" id="PTHR42928">
    <property type="entry name" value="TRICARBOXYLATE-BINDING PROTEIN"/>
    <property type="match status" value="1"/>
</dbReference>
<dbReference type="OrthoDB" id="7374750at2"/>
<evidence type="ECO:0000313" key="4">
    <source>
        <dbReference type="Proteomes" id="UP000050863"/>
    </source>
</evidence>
<dbReference type="Gene3D" id="3.40.190.10">
    <property type="entry name" value="Periplasmic binding protein-like II"/>
    <property type="match status" value="1"/>
</dbReference>
<evidence type="ECO:0000256" key="2">
    <source>
        <dbReference type="SAM" id="SignalP"/>
    </source>
</evidence>
<reference evidence="3 4" key="1">
    <citation type="submission" date="2014-03" db="EMBL/GenBank/DDBJ databases">
        <title>Bradyrhizobium valentinum sp. nov., isolated from effective nodules of Lupinus mariae-josephae, a lupine endemic of basic-lime soils in Eastern Spain.</title>
        <authorList>
            <person name="Duran D."/>
            <person name="Rey L."/>
            <person name="Navarro A."/>
            <person name="Busquets A."/>
            <person name="Imperial J."/>
            <person name="Ruiz-Argueso T."/>
        </authorList>
    </citation>
    <scope>NUCLEOTIDE SEQUENCE [LARGE SCALE GENOMIC DNA]</scope>
    <source>
        <strain evidence="3 4">PAC68</strain>
    </source>
</reference>
<gene>
    <name evidence="3" type="ORF">CQ12_04930</name>
</gene>
<organism evidence="3 4">
    <name type="scientific">Bradyrhizobium jicamae</name>
    <dbReference type="NCBI Taxonomy" id="280332"/>
    <lineage>
        <taxon>Bacteria</taxon>
        <taxon>Pseudomonadati</taxon>
        <taxon>Pseudomonadota</taxon>
        <taxon>Alphaproteobacteria</taxon>
        <taxon>Hyphomicrobiales</taxon>
        <taxon>Nitrobacteraceae</taxon>
        <taxon>Bradyrhizobium</taxon>
    </lineage>
</organism>
<dbReference type="RefSeq" id="WP_057834707.1">
    <property type="nucleotide sequence ID" value="NZ_LLXZ01000049.1"/>
</dbReference>
<dbReference type="CDD" id="cd07012">
    <property type="entry name" value="PBP2_Bug_TTT"/>
    <property type="match status" value="1"/>
</dbReference>
<dbReference type="Pfam" id="PF03401">
    <property type="entry name" value="TctC"/>
    <property type="match status" value="1"/>
</dbReference>
<accession>A0A0R3LTE2</accession>
<evidence type="ECO:0000313" key="3">
    <source>
        <dbReference type="EMBL" id="KRR11209.1"/>
    </source>
</evidence>
<dbReference type="PIRSF" id="PIRSF017082">
    <property type="entry name" value="YflP"/>
    <property type="match status" value="1"/>
</dbReference>
<name>A0A0R3LTE2_9BRAD</name>
<sequence>MRACRTIAFSLFVVLLGMNGADAASYPSRRINLVVPFPAGSATDAVTRRLAESIGAATNAAVVVENKPGADGNLAALSVLKAEADGYTVFVTTNSTQAANVNLFNSMPYDPARDFAPVAGIMTIPMMLTVRAEFPARNVAEFVALAKAREKPLSFGSGNTSSRGAAELFRSRAGIGMQHVPYRGMPQALTDVLSGEIDCVFADPSSAQGLVQDGRLRVLAVTSSERLASMPNVPTVAEAGLPGSDMTAWVGVYVRAGTPADVIARLNELTTAFVTREETKAYLESVGAKPFRATPEELEAFQAADTKRWAEIVAIAKIEKK</sequence>
<dbReference type="InterPro" id="IPR042100">
    <property type="entry name" value="Bug_dom1"/>
</dbReference>
<proteinExistence type="inferred from homology"/>
<dbReference type="Gene3D" id="3.40.190.150">
    <property type="entry name" value="Bordetella uptake gene, domain 1"/>
    <property type="match status" value="1"/>
</dbReference>
<dbReference type="Proteomes" id="UP000050863">
    <property type="component" value="Unassembled WGS sequence"/>
</dbReference>
<dbReference type="InterPro" id="IPR005064">
    <property type="entry name" value="BUG"/>
</dbReference>
<dbReference type="AlphaFoldDB" id="A0A0R3LTE2"/>
<keyword evidence="4" id="KW-1185">Reference proteome</keyword>
<dbReference type="STRING" id="280332.CQ12_04930"/>
<comment type="similarity">
    <text evidence="1">Belongs to the UPF0065 (bug) family.</text>
</comment>
<dbReference type="SUPFAM" id="SSF53850">
    <property type="entry name" value="Periplasmic binding protein-like II"/>
    <property type="match status" value="1"/>
</dbReference>
<dbReference type="PANTHER" id="PTHR42928:SF5">
    <property type="entry name" value="BLR1237 PROTEIN"/>
    <property type="match status" value="1"/>
</dbReference>
<feature type="chain" id="PRO_5006443424" description="ABC transporter substrate-binding protein" evidence="2">
    <location>
        <begin position="24"/>
        <end position="321"/>
    </location>
</feature>
<evidence type="ECO:0000256" key="1">
    <source>
        <dbReference type="ARBA" id="ARBA00006987"/>
    </source>
</evidence>
<evidence type="ECO:0008006" key="5">
    <source>
        <dbReference type="Google" id="ProtNLM"/>
    </source>
</evidence>
<feature type="signal peptide" evidence="2">
    <location>
        <begin position="1"/>
        <end position="23"/>
    </location>
</feature>
<keyword evidence="2" id="KW-0732">Signal</keyword>
<dbReference type="EMBL" id="LLXZ01000049">
    <property type="protein sequence ID" value="KRR11209.1"/>
    <property type="molecule type" value="Genomic_DNA"/>
</dbReference>